<evidence type="ECO:0000313" key="2">
    <source>
        <dbReference type="EMBL" id="MFC5627373.1"/>
    </source>
</evidence>
<dbReference type="GO" id="GO:0016779">
    <property type="term" value="F:nucleotidyltransferase activity"/>
    <property type="evidence" value="ECO:0007669"/>
    <property type="project" value="UniProtKB-KW"/>
</dbReference>
<name>A0ABW0U1Z9_9BACI</name>
<protein>
    <submittedName>
        <fullName evidence="2">ThiF family adenylyltransferase</fullName>
    </submittedName>
</protein>
<keyword evidence="3" id="KW-1185">Reference proteome</keyword>
<reference evidence="3" key="1">
    <citation type="journal article" date="2019" name="Int. J. Syst. Evol. Microbiol.">
        <title>The Global Catalogue of Microorganisms (GCM) 10K type strain sequencing project: providing services to taxonomists for standard genome sequencing and annotation.</title>
        <authorList>
            <consortium name="The Broad Institute Genomics Platform"/>
            <consortium name="The Broad Institute Genome Sequencing Center for Infectious Disease"/>
            <person name="Wu L."/>
            <person name="Ma J."/>
        </authorList>
    </citation>
    <scope>NUCLEOTIDE SEQUENCE [LARGE SCALE GENOMIC DNA]</scope>
    <source>
        <strain evidence="3">CGMCC 1.15790</strain>
    </source>
</reference>
<dbReference type="InterPro" id="IPR000594">
    <property type="entry name" value="ThiF_NAD_FAD-bd"/>
</dbReference>
<sequence>METKKEILAEFKRLGFSLIDENTVFGPITFGEISIEVTICIDQDFPFKTPIIFLETISGKKELYKNIPYKWRHLDEWVLSQNPSDSKFTICCLHNWVPREKNNARFICDRIYSWLKSNITETWVPEEDLPTSKIIPKQGTAARLILSNEFIESCMKELKPKEKKLYKLIHSKYKFKGTGATSRNGVVSNKYALDDIDFNSPYIYFFSGDRETRSTCLDYLNIKKLDTELNHADSLVIRLPSQARFKTLYQLLEYLRVNEYISSKLIREYNNLPIVVIFRGDKGRTEVVSFLCDKEILNRNGNMKVQMISIDTIPKRQTEIGLNVGLIGVGSLGSNVARLLVNKGVKTLYMSDHDMLKPENLGGHILPSVFLYANKANAVANYLMHHLVKETEIYSGNNDEEVFEKADLLVVTVGDNEAFNILAFNKLQSYEKPIIWAWVSPHNIIHKMVITSKKTGCLNCFFLLEKKNETLRHINEKANEELSKLDISYIDLCGNPHTVSFPERMVEFAAKIVATISLYAKTRRFEFDYLVDYWDVNTSIPNTFTGLLNVENECGCEGKGRENNV</sequence>
<evidence type="ECO:0000259" key="1">
    <source>
        <dbReference type="Pfam" id="PF00899"/>
    </source>
</evidence>
<dbReference type="Proteomes" id="UP001596143">
    <property type="component" value="Unassembled WGS sequence"/>
</dbReference>
<gene>
    <name evidence="2" type="ORF">ACFPTR_00490</name>
</gene>
<dbReference type="EMBL" id="JBHSPF010000004">
    <property type="protein sequence ID" value="MFC5627373.1"/>
    <property type="molecule type" value="Genomic_DNA"/>
</dbReference>
<organism evidence="2 3">
    <name type="scientific">Aliibacillus thermotolerans</name>
    <dbReference type="NCBI Taxonomy" id="1834418"/>
    <lineage>
        <taxon>Bacteria</taxon>
        <taxon>Bacillati</taxon>
        <taxon>Bacillota</taxon>
        <taxon>Bacilli</taxon>
        <taxon>Bacillales</taxon>
        <taxon>Bacillaceae</taxon>
        <taxon>Aliibacillus</taxon>
    </lineage>
</organism>
<dbReference type="Gene3D" id="3.40.50.720">
    <property type="entry name" value="NAD(P)-binding Rossmann-like Domain"/>
    <property type="match status" value="1"/>
</dbReference>
<comment type="caution">
    <text evidence="2">The sequence shown here is derived from an EMBL/GenBank/DDBJ whole genome shotgun (WGS) entry which is preliminary data.</text>
</comment>
<evidence type="ECO:0000313" key="3">
    <source>
        <dbReference type="Proteomes" id="UP001596143"/>
    </source>
</evidence>
<feature type="domain" description="THIF-type NAD/FAD binding fold" evidence="1">
    <location>
        <begin position="323"/>
        <end position="470"/>
    </location>
</feature>
<keyword evidence="2" id="KW-0548">Nucleotidyltransferase</keyword>
<dbReference type="InterPro" id="IPR035985">
    <property type="entry name" value="Ubiquitin-activating_enz"/>
</dbReference>
<dbReference type="Pfam" id="PF00899">
    <property type="entry name" value="ThiF"/>
    <property type="match status" value="1"/>
</dbReference>
<keyword evidence="2" id="KW-0808">Transferase</keyword>
<proteinExistence type="predicted"/>
<accession>A0ABW0U1Z9</accession>
<dbReference type="SUPFAM" id="SSF69572">
    <property type="entry name" value="Activating enzymes of the ubiquitin-like proteins"/>
    <property type="match status" value="1"/>
</dbReference>
<dbReference type="RefSeq" id="WP_270898446.1">
    <property type="nucleotide sequence ID" value="NZ_JBHSPF010000004.1"/>
</dbReference>